<feature type="compositionally biased region" description="Polar residues" evidence="1">
    <location>
        <begin position="177"/>
        <end position="192"/>
    </location>
</feature>
<keyword evidence="3" id="KW-1185">Reference proteome</keyword>
<feature type="compositionally biased region" description="Low complexity" evidence="1">
    <location>
        <begin position="249"/>
        <end position="267"/>
    </location>
</feature>
<protein>
    <submittedName>
        <fullName evidence="2">Uncharacterized protein</fullName>
    </submittedName>
</protein>
<feature type="region of interest" description="Disordered" evidence="1">
    <location>
        <begin position="815"/>
        <end position="844"/>
    </location>
</feature>
<feature type="compositionally biased region" description="Polar residues" evidence="1">
    <location>
        <begin position="615"/>
        <end position="633"/>
    </location>
</feature>
<evidence type="ECO:0000313" key="2">
    <source>
        <dbReference type="EMBL" id="KZZ95339.1"/>
    </source>
</evidence>
<feature type="region of interest" description="Disordered" evidence="1">
    <location>
        <begin position="247"/>
        <end position="293"/>
    </location>
</feature>
<comment type="caution">
    <text evidence="2">The sequence shown here is derived from an EMBL/GenBank/DDBJ whole genome shotgun (WGS) entry which is preliminary data.</text>
</comment>
<dbReference type="OrthoDB" id="10688627at2759"/>
<feature type="region of interest" description="Disordered" evidence="1">
    <location>
        <begin position="437"/>
        <end position="456"/>
    </location>
</feature>
<gene>
    <name evidence="2" type="ORF">AAL_04570</name>
</gene>
<feature type="region of interest" description="Disordered" evidence="1">
    <location>
        <begin position="1"/>
        <end position="20"/>
    </location>
</feature>
<dbReference type="AlphaFoldDB" id="A0A168BI60"/>
<accession>A0A168BI60</accession>
<feature type="compositionally biased region" description="Polar residues" evidence="1">
    <location>
        <begin position="110"/>
        <end position="127"/>
    </location>
</feature>
<dbReference type="EMBL" id="AZGY01000009">
    <property type="protein sequence ID" value="KZZ95339.1"/>
    <property type="molecule type" value="Genomic_DNA"/>
</dbReference>
<dbReference type="Proteomes" id="UP000078544">
    <property type="component" value="Unassembled WGS sequence"/>
</dbReference>
<proteinExistence type="predicted"/>
<evidence type="ECO:0000256" key="1">
    <source>
        <dbReference type="SAM" id="MobiDB-lite"/>
    </source>
</evidence>
<feature type="region of interest" description="Disordered" evidence="1">
    <location>
        <begin position="337"/>
        <end position="370"/>
    </location>
</feature>
<feature type="region of interest" description="Disordered" evidence="1">
    <location>
        <begin position="699"/>
        <end position="776"/>
    </location>
</feature>
<feature type="region of interest" description="Disordered" evidence="1">
    <location>
        <begin position="45"/>
        <end position="230"/>
    </location>
</feature>
<reference evidence="2 3" key="1">
    <citation type="journal article" date="2016" name="Genome Biol. Evol.">
        <title>Divergent and convergent evolution of fungal pathogenicity.</title>
        <authorList>
            <person name="Shang Y."/>
            <person name="Xiao G."/>
            <person name="Zheng P."/>
            <person name="Cen K."/>
            <person name="Zhan S."/>
            <person name="Wang C."/>
        </authorList>
    </citation>
    <scope>NUCLEOTIDE SEQUENCE [LARGE SCALE GENOMIC DNA]</scope>
    <source>
        <strain evidence="2 3">RCEF 2490</strain>
    </source>
</reference>
<feature type="region of interest" description="Disordered" evidence="1">
    <location>
        <begin position="564"/>
        <end position="633"/>
    </location>
</feature>
<name>A0A168BI60_9HYPO</name>
<feature type="compositionally biased region" description="Polar residues" evidence="1">
    <location>
        <begin position="338"/>
        <end position="349"/>
    </location>
</feature>
<evidence type="ECO:0000313" key="3">
    <source>
        <dbReference type="Proteomes" id="UP000078544"/>
    </source>
</evidence>
<feature type="compositionally biased region" description="Polar residues" evidence="1">
    <location>
        <begin position="569"/>
        <end position="590"/>
    </location>
</feature>
<sequence length="844" mass="91132">MVAMNKARSPHETHAPGLDVMYRDPSWDRLITTSKNHGKRLIPVLRAKDANQNMETESLDDGHLPASSPRDKRPATSGRQKDSVMVRQPVTSAVFAVGSSDIMHRESPGRPTSSRQTTHSTTMTPASLRNVDEFHDSTSFEAPSQLSEKGCDPDIAVVTRGNSRETVRRSKERSRNELSSMANSHRMQPSKSSARRGEDVLSSRLAAGVSGKGRPDRNLSGEDAASSRKGVLGTRIASGASVRVNARLAAQPASKPSKQSSKSNNSSTRKISSHNLSSAVGDRIPGKGLSRARGVRQSVIELQEQKRLVSRSAFLLNDCSPESPDRRKVTFACERDSTPSSCQRKTTSGVEMGARGNASKIRQPSTTKEADELSILPLHRSARQSNPTEDTIYKCEANSKASIIPPPGPCGTTPVAATCEKDETPAVRVDRLESPVPLGEELDDNNRPVISHLPDPKVGSWTASQYEESNVESPPQNNSFLPGNVDSARPAEKGMHRALSNISYLISALEQVRSMMLDCSKNDGSESDNSVYVPVIALVDAKKLQEFSSADLLKSSSALQSFEIPPDKLQSTLQPSPDGRCSSSNSSAQRGENDRPSRLNAHAKSSAARDESSAKPVTTSPSIRSPSQKQKHLSNIFQTPVGLPENESIVDALRYILKNTGENDPVQDTRASNLNTKLNRRARCVPRVSGAPGALIERPLLDISENARSKPGTGRRAPASTGPSQSAPDLHRDVSIPRKLSISTTSTEAPPRYSIHSASRPRTAGLPASGSSKGVVRTAAITKQNLGKTEERTLQVEGRMRKANTMAALPRLATSMAQEGFPKQSVRSKLVSKIRGQASRQKPF</sequence>
<feature type="compositionally biased region" description="Basic and acidic residues" evidence="1">
    <location>
        <begin position="162"/>
        <end position="176"/>
    </location>
</feature>
<feature type="compositionally biased region" description="Polar residues" evidence="1">
    <location>
        <begin position="268"/>
        <end position="278"/>
    </location>
</feature>
<feature type="compositionally biased region" description="Basic and acidic residues" evidence="1">
    <location>
        <begin position="69"/>
        <end position="84"/>
    </location>
</feature>
<organism evidence="2 3">
    <name type="scientific">Moelleriella libera RCEF 2490</name>
    <dbReference type="NCBI Taxonomy" id="1081109"/>
    <lineage>
        <taxon>Eukaryota</taxon>
        <taxon>Fungi</taxon>
        <taxon>Dikarya</taxon>
        <taxon>Ascomycota</taxon>
        <taxon>Pezizomycotina</taxon>
        <taxon>Sordariomycetes</taxon>
        <taxon>Hypocreomycetidae</taxon>
        <taxon>Hypocreales</taxon>
        <taxon>Clavicipitaceae</taxon>
        <taxon>Moelleriella</taxon>
    </lineage>
</organism>